<dbReference type="Gene3D" id="1.20.5.3310">
    <property type="match status" value="1"/>
</dbReference>
<evidence type="ECO:0000256" key="4">
    <source>
        <dbReference type="ARBA" id="ARBA00022927"/>
    </source>
</evidence>
<evidence type="ECO:0000256" key="8">
    <source>
        <dbReference type="SAM" id="MobiDB-lite"/>
    </source>
</evidence>
<keyword evidence="7 9" id="KW-0472">Membrane</keyword>
<comment type="subcellular location">
    <subcellularLocation>
        <location evidence="1">Membrane</location>
        <topology evidence="1">Single-pass membrane protein</topology>
    </subcellularLocation>
</comment>
<reference evidence="11" key="1">
    <citation type="submission" date="2021-01" db="EMBL/GenBank/DDBJ databases">
        <authorList>
            <person name="Corre E."/>
            <person name="Pelletier E."/>
            <person name="Niang G."/>
            <person name="Scheremetjew M."/>
            <person name="Finn R."/>
            <person name="Kale V."/>
            <person name="Holt S."/>
            <person name="Cochrane G."/>
            <person name="Meng A."/>
            <person name="Brown T."/>
            <person name="Cohen L."/>
        </authorList>
    </citation>
    <scope>NUCLEOTIDE SEQUENCE</scope>
    <source>
        <strain evidence="11">CCMP3105</strain>
    </source>
</reference>
<evidence type="ECO:0000256" key="7">
    <source>
        <dbReference type="ARBA" id="ARBA00023136"/>
    </source>
</evidence>
<gene>
    <name evidence="11" type="ORF">AMON00008_LOCUS45885</name>
</gene>
<evidence type="ECO:0000256" key="10">
    <source>
        <dbReference type="SAM" id="SignalP"/>
    </source>
</evidence>
<evidence type="ECO:0000256" key="2">
    <source>
        <dbReference type="ARBA" id="ARBA00022448"/>
    </source>
</evidence>
<dbReference type="Pfam" id="PF02416">
    <property type="entry name" value="TatA_B_E"/>
    <property type="match status" value="1"/>
</dbReference>
<feature type="chain" id="PRO_5031570999" evidence="10">
    <location>
        <begin position="40"/>
        <end position="168"/>
    </location>
</feature>
<feature type="compositionally biased region" description="Basic and acidic residues" evidence="8">
    <location>
        <begin position="137"/>
        <end position="168"/>
    </location>
</feature>
<protein>
    <submittedName>
        <fullName evidence="11">Uncharacterized protein</fullName>
    </submittedName>
</protein>
<evidence type="ECO:0000256" key="1">
    <source>
        <dbReference type="ARBA" id="ARBA00004167"/>
    </source>
</evidence>
<keyword evidence="10" id="KW-0732">Signal</keyword>
<dbReference type="InterPro" id="IPR003369">
    <property type="entry name" value="TatA/B/E"/>
</dbReference>
<keyword evidence="3 9" id="KW-0812">Transmembrane</keyword>
<evidence type="ECO:0000313" key="11">
    <source>
        <dbReference type="EMBL" id="CAE4636380.1"/>
    </source>
</evidence>
<evidence type="ECO:0000256" key="6">
    <source>
        <dbReference type="ARBA" id="ARBA00023010"/>
    </source>
</evidence>
<feature type="transmembrane region" description="Helical" evidence="9">
    <location>
        <begin position="81"/>
        <end position="100"/>
    </location>
</feature>
<name>A0A7S4S6R9_9DINO</name>
<evidence type="ECO:0000256" key="9">
    <source>
        <dbReference type="SAM" id="Phobius"/>
    </source>
</evidence>
<dbReference type="AlphaFoldDB" id="A0A7S4S6R9"/>
<proteinExistence type="predicted"/>
<accession>A0A7S4S6R9</accession>
<evidence type="ECO:0000256" key="5">
    <source>
        <dbReference type="ARBA" id="ARBA00022989"/>
    </source>
</evidence>
<organism evidence="11">
    <name type="scientific">Alexandrium monilatum</name>
    <dbReference type="NCBI Taxonomy" id="311494"/>
    <lineage>
        <taxon>Eukaryota</taxon>
        <taxon>Sar</taxon>
        <taxon>Alveolata</taxon>
        <taxon>Dinophyceae</taxon>
        <taxon>Gonyaulacales</taxon>
        <taxon>Pyrocystaceae</taxon>
        <taxon>Alexandrium</taxon>
    </lineage>
</organism>
<sequence length="168" mass="17080">MAAMTVAGSRRCRGSLPSLLVSVLAALGLLAGNGAGSFAAPTRLTGPALRASTEALPTRGAWGSAGMPSTRAGKSTTARRIFGLGTSEILVILAVGAVFFGPETLKGFAKEAGKAAADLKDVPKAFEEGMETAASEKALDSGEAKVVEAKVEKESKAAEKESKEEAKK</sequence>
<feature type="region of interest" description="Disordered" evidence="8">
    <location>
        <begin position="132"/>
        <end position="168"/>
    </location>
</feature>
<keyword evidence="4" id="KW-0653">Protein transport</keyword>
<dbReference type="EMBL" id="HBNR01064973">
    <property type="protein sequence ID" value="CAE4636380.1"/>
    <property type="molecule type" value="Transcribed_RNA"/>
</dbReference>
<feature type="signal peptide" evidence="10">
    <location>
        <begin position="1"/>
        <end position="39"/>
    </location>
</feature>
<keyword evidence="2" id="KW-0813">Transport</keyword>
<keyword evidence="5 9" id="KW-1133">Transmembrane helix</keyword>
<evidence type="ECO:0000256" key="3">
    <source>
        <dbReference type="ARBA" id="ARBA00022692"/>
    </source>
</evidence>
<keyword evidence="6" id="KW-0811">Translocation</keyword>